<evidence type="ECO:0000259" key="1">
    <source>
        <dbReference type="Pfam" id="PF04233"/>
    </source>
</evidence>
<name>A0A2Y8JYI0_ECOLX</name>
<feature type="domain" description="Phage head morphogenesis" evidence="1">
    <location>
        <begin position="154"/>
        <end position="275"/>
    </location>
</feature>
<dbReference type="AlphaFoldDB" id="A0A2Y8JYI0"/>
<dbReference type="InterPro" id="IPR006528">
    <property type="entry name" value="Phage_head_morphogenesis_dom"/>
</dbReference>
<organism evidence="2 3">
    <name type="scientific">Escherichia coli</name>
    <dbReference type="NCBI Taxonomy" id="562"/>
    <lineage>
        <taxon>Bacteria</taxon>
        <taxon>Pseudomonadati</taxon>
        <taxon>Pseudomonadota</taxon>
        <taxon>Gammaproteobacteria</taxon>
        <taxon>Enterobacterales</taxon>
        <taxon>Enterobacteriaceae</taxon>
        <taxon>Escherichia</taxon>
    </lineage>
</organism>
<dbReference type="InterPro" id="IPR017029">
    <property type="entry name" value="Phage_head_put"/>
</dbReference>
<gene>
    <name evidence="2" type="ORF">SAMEA3752557_05326</name>
</gene>
<proteinExistence type="predicted"/>
<protein>
    <submittedName>
        <fullName evidence="2">Phage protein</fullName>
    </submittedName>
</protein>
<evidence type="ECO:0000313" key="3">
    <source>
        <dbReference type="Proteomes" id="UP000250671"/>
    </source>
</evidence>
<sequence>MMQTVNERLRDESIAHAVWISRYSTGVAARMVKTLNDSDAELTARLLVALDSLDPGSFTVTRLESLLASVREVNRAAINSMFTSLSGELNELAVYEAGYQLSLFDSLLPDFVADVHPLVGISPDALYAAAMARPFQGRLLSEWASDLEADRLRRITNTVRQGFLLGDTNEQIARKIRGHVSKGFQDGALQMSRANAASIAKTAVGHLAATARESFASANNDLIKGKQWLSTLDNRTTPQCRIRDRLKYTLHNKPVGHSVPYLQGPGKIHFCCRSTETFILKSAKELGIDVRDISPAERASMDGVVAGDTTYREWFLRQPYTRQKQIVGETRAKLIRDGGMSPDEFYTDKGEWLTLKQLRERDAQAFRKAGI</sequence>
<dbReference type="PIRSF" id="PIRSF034565">
    <property type="entry name" value="UCP034565"/>
    <property type="match status" value="1"/>
</dbReference>
<accession>A0A2Y8JYI0</accession>
<dbReference type="Pfam" id="PF04233">
    <property type="entry name" value="Phage_Mu_F"/>
    <property type="match status" value="1"/>
</dbReference>
<dbReference type="EMBL" id="UCZA01000055">
    <property type="protein sequence ID" value="SQP89706.1"/>
    <property type="molecule type" value="Genomic_DNA"/>
</dbReference>
<dbReference type="Proteomes" id="UP000250671">
    <property type="component" value="Unassembled WGS sequence"/>
</dbReference>
<reference evidence="2 3" key="1">
    <citation type="submission" date="2018-06" db="EMBL/GenBank/DDBJ databases">
        <authorList>
            <consortium name="Pathogen Informatics"/>
            <person name="Doyle S."/>
        </authorList>
    </citation>
    <scope>NUCLEOTIDE SEQUENCE [LARGE SCALE GENOMIC DNA]</scope>
    <source>
        <strain evidence="2 3">VREC0535</strain>
    </source>
</reference>
<evidence type="ECO:0000313" key="2">
    <source>
        <dbReference type="EMBL" id="SQP89706.1"/>
    </source>
</evidence>